<dbReference type="PRINTS" id="PR00738">
    <property type="entry name" value="GLHYDRLASE20"/>
</dbReference>
<name>A0ABX7SUV9_9FLAO</name>
<feature type="domain" description="Beta-hexosaminidase bacterial type N-terminal" evidence="5">
    <location>
        <begin position="23"/>
        <end position="145"/>
    </location>
</feature>
<dbReference type="InterPro" id="IPR052764">
    <property type="entry name" value="GH20_Enzymes"/>
</dbReference>
<comment type="similarity">
    <text evidence="1">Belongs to the glycosyl hydrolase 20 family.</text>
</comment>
<proteinExistence type="inferred from homology"/>
<dbReference type="SUPFAM" id="SSF49899">
    <property type="entry name" value="Concanavalin A-like lectins/glucanases"/>
    <property type="match status" value="1"/>
</dbReference>
<evidence type="ECO:0000259" key="5">
    <source>
        <dbReference type="Pfam" id="PF02838"/>
    </source>
</evidence>
<dbReference type="CDD" id="cd06564">
    <property type="entry name" value="GH20_DspB_LnbB-like"/>
    <property type="match status" value="1"/>
</dbReference>
<protein>
    <submittedName>
        <fullName evidence="6">Family 20 glycosylhydrolase</fullName>
    </submittedName>
</protein>
<dbReference type="RefSeq" id="WP_207971300.1">
    <property type="nucleotide sequence ID" value="NZ_CP071795.1"/>
</dbReference>
<feature type="domain" description="Glycoside hydrolase family 20 catalytic" evidence="4">
    <location>
        <begin position="149"/>
        <end position="384"/>
    </location>
</feature>
<evidence type="ECO:0000256" key="3">
    <source>
        <dbReference type="ARBA" id="ARBA00023295"/>
    </source>
</evidence>
<sequence length="664" mass="77005">MKKILTSLLIIAQITIFAQERLNVVPAVQNWQYSGKDVLFNSVFVNWSEGTSSKESLFLNRFKTELKSLNIKVRKSNNKNALSIFFDTKYTPVNKHKDSYKIIFGRKTIVQASSYKALVYASRTILQLVCQNKYKHAIPKGIIEDFPNYEKRMLLIDVARKFVTFNELKDFIRIMAWVKMTELHLHLSDNSWGGYSAYRLESKLYPELTAKDGHYSWKEIRELQDFAHSYGITITPEIDSPGHSLAFTNVRPDLKSKWLAPKYLDITNPDVYPFMEKILEEVIPHFDAPDFHLGTDEYRINSIKNDSLKLHIGETFRKYINHFNKVVKKNHKTTRIWSGFEHMPGDTEIDKDIIIDMWETSDAQNKSKRGYKFINSTHFYTYIVPGAPYYGVNNKFIYERWTPEIFSNKDSQNLSKNSPGLLGSKLHIWNDYGPTGFSISEIARLSTPSILVFSEKMWGTKSDLSFEDYKNKLKKLTKIPMTTILERNFTKKKEIYSKKRSINLAKKQSVLINKKIKNIEYPWTLELTVYKTKEGTKDNVLFSSKLATIYADLEFDFKKKKEVITKRGIAIVRANQTEGKSPITSYRPQVIVFDYQIPLNKNVKIKLVGEQGKTSLYINDKLIGSENIQMLCPVNYIGISNGNVFNGTIKEVSIMQNAHNYNYK</sequence>
<dbReference type="PANTHER" id="PTHR43678:SF1">
    <property type="entry name" value="BETA-N-ACETYLHEXOSAMINIDASE"/>
    <property type="match status" value="1"/>
</dbReference>
<evidence type="ECO:0000256" key="1">
    <source>
        <dbReference type="ARBA" id="ARBA00006285"/>
    </source>
</evidence>
<evidence type="ECO:0000256" key="2">
    <source>
        <dbReference type="ARBA" id="ARBA00022801"/>
    </source>
</evidence>
<dbReference type="PANTHER" id="PTHR43678">
    <property type="entry name" value="PUTATIVE (AFU_ORTHOLOGUE AFUA_2G00640)-RELATED"/>
    <property type="match status" value="1"/>
</dbReference>
<dbReference type="InterPro" id="IPR025705">
    <property type="entry name" value="Beta_hexosaminidase_sua/sub"/>
</dbReference>
<keyword evidence="3" id="KW-0326">Glycosidase</keyword>
<reference evidence="6 7" key="1">
    <citation type="submission" date="2021-03" db="EMBL/GenBank/DDBJ databases">
        <title>Complete genome of Polaribacter_sp.G4M1.</title>
        <authorList>
            <person name="Jeong S.W."/>
            <person name="Bae J.W."/>
        </authorList>
    </citation>
    <scope>NUCLEOTIDE SEQUENCE [LARGE SCALE GENOMIC DNA]</scope>
    <source>
        <strain evidence="6 7">G4M1</strain>
    </source>
</reference>
<organism evidence="6 7">
    <name type="scientific">Polaribacter batillariae</name>
    <dbReference type="NCBI Taxonomy" id="2808900"/>
    <lineage>
        <taxon>Bacteria</taxon>
        <taxon>Pseudomonadati</taxon>
        <taxon>Bacteroidota</taxon>
        <taxon>Flavobacteriia</taxon>
        <taxon>Flavobacteriales</taxon>
        <taxon>Flavobacteriaceae</taxon>
    </lineage>
</organism>
<gene>
    <name evidence="6" type="ORF">JL193_13520</name>
</gene>
<keyword evidence="7" id="KW-1185">Reference proteome</keyword>
<dbReference type="Gene3D" id="3.20.20.80">
    <property type="entry name" value="Glycosidases"/>
    <property type="match status" value="1"/>
</dbReference>
<evidence type="ECO:0000259" key="4">
    <source>
        <dbReference type="Pfam" id="PF00728"/>
    </source>
</evidence>
<dbReference type="InterPro" id="IPR013320">
    <property type="entry name" value="ConA-like_dom_sf"/>
</dbReference>
<dbReference type="EMBL" id="CP071795">
    <property type="protein sequence ID" value="QTD37125.1"/>
    <property type="molecule type" value="Genomic_DNA"/>
</dbReference>
<dbReference type="InterPro" id="IPR015883">
    <property type="entry name" value="Glyco_hydro_20_cat"/>
</dbReference>
<dbReference type="Pfam" id="PF02838">
    <property type="entry name" value="Glyco_hydro_20b"/>
    <property type="match status" value="1"/>
</dbReference>
<dbReference type="InterPro" id="IPR015882">
    <property type="entry name" value="HEX_bac_N"/>
</dbReference>
<dbReference type="Gene3D" id="3.30.379.10">
    <property type="entry name" value="Chitobiase/beta-hexosaminidase domain 2-like"/>
    <property type="match status" value="1"/>
</dbReference>
<dbReference type="Pfam" id="PF00728">
    <property type="entry name" value="Glyco_hydro_20"/>
    <property type="match status" value="1"/>
</dbReference>
<dbReference type="Proteomes" id="UP000663935">
    <property type="component" value="Chromosome"/>
</dbReference>
<evidence type="ECO:0000313" key="7">
    <source>
        <dbReference type="Proteomes" id="UP000663935"/>
    </source>
</evidence>
<dbReference type="SUPFAM" id="SSF51445">
    <property type="entry name" value="(Trans)glycosidases"/>
    <property type="match status" value="1"/>
</dbReference>
<evidence type="ECO:0000313" key="6">
    <source>
        <dbReference type="EMBL" id="QTD37125.1"/>
    </source>
</evidence>
<accession>A0ABX7SUV9</accession>
<dbReference type="InterPro" id="IPR029018">
    <property type="entry name" value="Hex-like_dom2"/>
</dbReference>
<dbReference type="InterPro" id="IPR017853">
    <property type="entry name" value="GH"/>
</dbReference>
<keyword evidence="2" id="KW-0378">Hydrolase</keyword>
<dbReference type="SUPFAM" id="SSF55545">
    <property type="entry name" value="beta-N-acetylhexosaminidase-like domain"/>
    <property type="match status" value="1"/>
</dbReference>